<dbReference type="InterPro" id="IPR000014">
    <property type="entry name" value="PAS"/>
</dbReference>
<comment type="caution">
    <text evidence="7">The sequence shown here is derived from an EMBL/GenBank/DDBJ whole genome shotgun (WGS) entry which is preliminary data.</text>
</comment>
<dbReference type="InterPro" id="IPR035965">
    <property type="entry name" value="PAS-like_dom_sf"/>
</dbReference>
<feature type="domain" description="PAC" evidence="6">
    <location>
        <begin position="48"/>
        <end position="100"/>
    </location>
</feature>
<evidence type="ECO:0000256" key="2">
    <source>
        <dbReference type="ARBA" id="ARBA00012438"/>
    </source>
</evidence>
<dbReference type="SUPFAM" id="SSF55781">
    <property type="entry name" value="GAF domain-like"/>
    <property type="match status" value="1"/>
</dbReference>
<keyword evidence="3" id="KW-0597">Phosphoprotein</keyword>
<comment type="catalytic activity">
    <reaction evidence="1">
        <text>ATP + protein L-histidine = ADP + protein N-phospho-L-histidine.</text>
        <dbReference type="EC" id="2.7.13.3"/>
    </reaction>
</comment>
<keyword evidence="5" id="KW-0418">Kinase</keyword>
<dbReference type="CDD" id="cd00130">
    <property type="entry name" value="PAS"/>
    <property type="match status" value="1"/>
</dbReference>
<feature type="non-terminal residue" evidence="7">
    <location>
        <position position="296"/>
    </location>
</feature>
<keyword evidence="4" id="KW-0808">Transferase</keyword>
<dbReference type="GO" id="GO:0004673">
    <property type="term" value="F:protein histidine kinase activity"/>
    <property type="evidence" value="ECO:0007669"/>
    <property type="project" value="UniProtKB-EC"/>
</dbReference>
<sequence length="296" mass="33798">ANQAFLGMLGYSIKEIKRLNYQKVTPKKWHEVDVDIVKNQIMTRGYSKEFEKEFIKKDGTVFPIAIIAWLLKDKQGKPVGLWGIIRDITERKKAEERIEHLNLVLRAIRRVNQLIVRENDRNRLLKGACENLIETRGYYNTWIALLDEEGKLKTYAEAGLGKDFLPMIELLKRGKLTTCGQKALKQQEVVIIDDPVSTCTDCPLAQKYSGRGGMSIRLEHSGKVYGLMTVSISAHFAIDQEEQSLLKEVAGDIALGLHNIELEKERKQAEEKYRTLYESSKDGIDLCDIEGIFLMP</sequence>
<name>X1A593_9ZZZZ</name>
<evidence type="ECO:0000256" key="4">
    <source>
        <dbReference type="ARBA" id="ARBA00022679"/>
    </source>
</evidence>
<feature type="non-terminal residue" evidence="7">
    <location>
        <position position="1"/>
    </location>
</feature>
<dbReference type="PROSITE" id="PS50113">
    <property type="entry name" value="PAC"/>
    <property type="match status" value="1"/>
</dbReference>
<dbReference type="InterPro" id="IPR001610">
    <property type="entry name" value="PAC"/>
</dbReference>
<organism evidence="7">
    <name type="scientific">marine sediment metagenome</name>
    <dbReference type="NCBI Taxonomy" id="412755"/>
    <lineage>
        <taxon>unclassified sequences</taxon>
        <taxon>metagenomes</taxon>
        <taxon>ecological metagenomes</taxon>
    </lineage>
</organism>
<accession>X1A593</accession>
<evidence type="ECO:0000259" key="6">
    <source>
        <dbReference type="PROSITE" id="PS50113"/>
    </source>
</evidence>
<dbReference type="Pfam" id="PF13426">
    <property type="entry name" value="PAS_9"/>
    <property type="match status" value="1"/>
</dbReference>
<dbReference type="Pfam" id="PF13185">
    <property type="entry name" value="GAF_2"/>
    <property type="match status" value="1"/>
</dbReference>
<evidence type="ECO:0000256" key="3">
    <source>
        <dbReference type="ARBA" id="ARBA00022553"/>
    </source>
</evidence>
<dbReference type="InterPro" id="IPR052162">
    <property type="entry name" value="Sensor_kinase/Photoreceptor"/>
</dbReference>
<dbReference type="SMART" id="SM00086">
    <property type="entry name" value="PAC"/>
    <property type="match status" value="1"/>
</dbReference>
<evidence type="ECO:0000256" key="1">
    <source>
        <dbReference type="ARBA" id="ARBA00000085"/>
    </source>
</evidence>
<proteinExistence type="predicted"/>
<dbReference type="Gene3D" id="3.30.450.40">
    <property type="match status" value="1"/>
</dbReference>
<reference evidence="7" key="1">
    <citation type="journal article" date="2014" name="Front. Microbiol.">
        <title>High frequency of phylogenetically diverse reductive dehalogenase-homologous genes in deep subseafloor sedimentary metagenomes.</title>
        <authorList>
            <person name="Kawai M."/>
            <person name="Futagami T."/>
            <person name="Toyoda A."/>
            <person name="Takaki Y."/>
            <person name="Nishi S."/>
            <person name="Hori S."/>
            <person name="Arai W."/>
            <person name="Tsubouchi T."/>
            <person name="Morono Y."/>
            <person name="Uchiyama I."/>
            <person name="Ito T."/>
            <person name="Fujiyama A."/>
            <person name="Inagaki F."/>
            <person name="Takami H."/>
        </authorList>
    </citation>
    <scope>NUCLEOTIDE SEQUENCE</scope>
    <source>
        <strain evidence="7">Expedition CK06-06</strain>
    </source>
</reference>
<dbReference type="InterPro" id="IPR029016">
    <property type="entry name" value="GAF-like_dom_sf"/>
</dbReference>
<dbReference type="PANTHER" id="PTHR43304:SF1">
    <property type="entry name" value="PAC DOMAIN-CONTAINING PROTEIN"/>
    <property type="match status" value="1"/>
</dbReference>
<dbReference type="SUPFAM" id="SSF55785">
    <property type="entry name" value="PYP-like sensor domain (PAS domain)"/>
    <property type="match status" value="1"/>
</dbReference>
<dbReference type="PANTHER" id="PTHR43304">
    <property type="entry name" value="PHYTOCHROME-LIKE PROTEIN CPH1"/>
    <property type="match status" value="1"/>
</dbReference>
<dbReference type="EMBL" id="BART01018687">
    <property type="protein sequence ID" value="GAG76914.1"/>
    <property type="molecule type" value="Genomic_DNA"/>
</dbReference>
<dbReference type="EC" id="2.7.13.3" evidence="2"/>
<evidence type="ECO:0000313" key="7">
    <source>
        <dbReference type="EMBL" id="GAG76914.1"/>
    </source>
</evidence>
<evidence type="ECO:0000256" key="5">
    <source>
        <dbReference type="ARBA" id="ARBA00022777"/>
    </source>
</evidence>
<dbReference type="Gene3D" id="3.30.450.20">
    <property type="entry name" value="PAS domain"/>
    <property type="match status" value="1"/>
</dbReference>
<dbReference type="InterPro" id="IPR000700">
    <property type="entry name" value="PAS-assoc_C"/>
</dbReference>
<gene>
    <name evidence="7" type="ORF">S01H4_35200</name>
</gene>
<dbReference type="InterPro" id="IPR003018">
    <property type="entry name" value="GAF"/>
</dbReference>
<protein>
    <recommendedName>
        <fullName evidence="2">histidine kinase</fullName>
        <ecNumber evidence="2">2.7.13.3</ecNumber>
    </recommendedName>
</protein>
<dbReference type="NCBIfam" id="TIGR00229">
    <property type="entry name" value="sensory_box"/>
    <property type="match status" value="1"/>
</dbReference>
<dbReference type="AlphaFoldDB" id="X1A593"/>